<dbReference type="Proteomes" id="UP000664265">
    <property type="component" value="Unassembled WGS sequence"/>
</dbReference>
<dbReference type="Pfam" id="PF02838">
    <property type="entry name" value="Glyco_hydro_20b"/>
    <property type="match status" value="1"/>
</dbReference>
<dbReference type="PANTHER" id="PTHR22600:SF57">
    <property type="entry name" value="BETA-N-ACETYLHEXOSAMINIDASE"/>
    <property type="match status" value="1"/>
</dbReference>
<keyword evidence="6" id="KW-0732">Signal</keyword>
<keyword evidence="4" id="KW-0378">Hydrolase</keyword>
<reference evidence="10 11" key="1">
    <citation type="submission" date="2021-01" db="EMBL/GenBank/DDBJ databases">
        <title>Prevotella A2931 sp. nov.</title>
        <authorList>
            <person name="Buhl M."/>
            <person name="Oberhettinger P."/>
        </authorList>
    </citation>
    <scope>NUCLEOTIDE SEQUENCE [LARGE SCALE GENOMIC DNA]</scope>
    <source>
        <strain evidence="10 11">A2931</strain>
    </source>
</reference>
<comment type="similarity">
    <text evidence="2">Belongs to the glycosyl hydrolase 20 family.</text>
</comment>
<evidence type="ECO:0000259" key="8">
    <source>
        <dbReference type="Pfam" id="PF02838"/>
    </source>
</evidence>
<dbReference type="InterPro" id="IPR015883">
    <property type="entry name" value="Glyco_hydro_20_cat"/>
</dbReference>
<gene>
    <name evidence="10" type="ORF">JHU38_06180</name>
</gene>
<dbReference type="Gene3D" id="3.60.10.10">
    <property type="entry name" value="Endonuclease/exonuclease/phosphatase"/>
    <property type="match status" value="1"/>
</dbReference>
<dbReference type="InterPro" id="IPR025705">
    <property type="entry name" value="Beta_hexosaminidase_sua/sub"/>
</dbReference>
<evidence type="ECO:0000313" key="10">
    <source>
        <dbReference type="EMBL" id="MBO1363364.1"/>
    </source>
</evidence>
<sequence length="840" mass="95627">MFKSHLVCCLITLTGLYGHAQTLIPQPSHRETHTGYANLTSNIKIIARLPKSEKSRLTSVARALFRQAPHHPRKLVVVLTADGKSNDAWNDASLQGYRLRVGRDTIRVEAPGGMGIFYGLQTLSQLIEGNRIPCTTITDRPKYAHRGFMLDCSRHFWSVDFIKKQLDAMAFFKLDRFHFHLTDGGGWRIEIKKYPELTQKTAFRSHADWDQWIDNGRRFRSRNDADAYGGYYSQEQIRDIVAYARERYITVIPEIEMPGHSDEVLHAYPELSCTGHGDGFDLCVGNPKTFTFLTDVLREVMRLFPSKYIHVGGDEATMRFWKKCPKCIGLYKAHHMTDTIQIQSYLMTRIDSFLTSHGRTMLGWDEILDGNRVSPGATIVSWRGEKGGIKAAQMGHHAIMSPSKKCYLDMYQADPQTQPLAIGGYTPLDSVYAYDPMPAVLRGTAGSAFIDGIQGNLWTEYVGTESYAEYMTYPRLMAIAERGWGTTTSYEHFRQRVVTMAEKMRAKGYTVFDVNTAHKPFNFTVLQWNIWQEGTMIKDGFDAIVDELVRLKPDFVTLSEVRNYHDTNFTARLVQALQRKGVTYHSFLSYDTGVLSRYPIADSVVVFPLNKDHGTIHKLKVNANGHSIAVYTGHLDYLDCAYYNVRGYDGTNWKETARPASVAELLKMNNLSWRDDEIRVFLNEARHDLAEGTAVIFGGDFNEPSHLDWTEATAQLYDHHGFVVPWTVSKMMEQAGFKDTYRELYPNPVTHPGFTYPCYNPLADIKLLTWAPKADERERIDYVYYQGKRLRATDIRIFGPDASVCRLKPIKDAAADPKLAPAGIWPTDHKGLLVRFTLDP</sequence>
<dbReference type="SUPFAM" id="SSF51445">
    <property type="entry name" value="(Trans)glycosidases"/>
    <property type="match status" value="1"/>
</dbReference>
<feature type="domain" description="Glycoside hydrolase family 20 catalytic" evidence="7">
    <location>
        <begin position="143"/>
        <end position="485"/>
    </location>
</feature>
<dbReference type="InterPro" id="IPR036691">
    <property type="entry name" value="Endo/exonu/phosph_ase_sf"/>
</dbReference>
<dbReference type="InterPro" id="IPR017853">
    <property type="entry name" value="GH"/>
</dbReference>
<evidence type="ECO:0000256" key="6">
    <source>
        <dbReference type="SAM" id="SignalP"/>
    </source>
</evidence>
<dbReference type="Gene3D" id="3.30.379.10">
    <property type="entry name" value="Chitobiase/beta-hexosaminidase domain 2-like"/>
    <property type="match status" value="1"/>
</dbReference>
<dbReference type="Pfam" id="PF03372">
    <property type="entry name" value="Exo_endo_phos"/>
    <property type="match status" value="1"/>
</dbReference>
<dbReference type="InterPro" id="IPR005135">
    <property type="entry name" value="Endo/exonuclease/phosphatase"/>
</dbReference>
<dbReference type="InterPro" id="IPR029018">
    <property type="entry name" value="Hex-like_dom2"/>
</dbReference>
<dbReference type="RefSeq" id="WP_107582041.1">
    <property type="nucleotide sequence ID" value="NZ_JAERMS010000014.1"/>
</dbReference>
<keyword evidence="5" id="KW-0326">Glycosidase</keyword>
<dbReference type="EC" id="3.2.1.52" evidence="3"/>
<evidence type="ECO:0000256" key="3">
    <source>
        <dbReference type="ARBA" id="ARBA00012663"/>
    </source>
</evidence>
<evidence type="ECO:0000256" key="5">
    <source>
        <dbReference type="ARBA" id="ARBA00023295"/>
    </source>
</evidence>
<evidence type="ECO:0000256" key="4">
    <source>
        <dbReference type="ARBA" id="ARBA00022801"/>
    </source>
</evidence>
<name>A0ABS3M5B2_9BACT</name>
<feature type="chain" id="PRO_5045246103" description="beta-N-acetylhexosaminidase" evidence="6">
    <location>
        <begin position="21"/>
        <end position="840"/>
    </location>
</feature>
<dbReference type="SUPFAM" id="SSF56219">
    <property type="entry name" value="DNase I-like"/>
    <property type="match status" value="1"/>
</dbReference>
<proteinExistence type="inferred from homology"/>
<comment type="caution">
    <text evidence="10">The sequence shown here is derived from an EMBL/GenBank/DDBJ whole genome shotgun (WGS) entry which is preliminary data.</text>
</comment>
<dbReference type="EMBL" id="JAERMS010000014">
    <property type="protein sequence ID" value="MBO1363364.1"/>
    <property type="molecule type" value="Genomic_DNA"/>
</dbReference>
<organism evidence="10 11">
    <name type="scientific">Prevotella illustrans</name>
    <dbReference type="NCBI Taxonomy" id="2800387"/>
    <lineage>
        <taxon>Bacteria</taxon>
        <taxon>Pseudomonadati</taxon>
        <taxon>Bacteroidota</taxon>
        <taxon>Bacteroidia</taxon>
        <taxon>Bacteroidales</taxon>
        <taxon>Prevotellaceae</taxon>
        <taxon>Prevotella</taxon>
    </lineage>
</organism>
<evidence type="ECO:0000256" key="2">
    <source>
        <dbReference type="ARBA" id="ARBA00006285"/>
    </source>
</evidence>
<dbReference type="PANTHER" id="PTHR22600">
    <property type="entry name" value="BETA-HEXOSAMINIDASE"/>
    <property type="match status" value="1"/>
</dbReference>
<accession>A0ABS3M5B2</accession>
<evidence type="ECO:0000313" key="11">
    <source>
        <dbReference type="Proteomes" id="UP000664265"/>
    </source>
</evidence>
<dbReference type="PRINTS" id="PR00738">
    <property type="entry name" value="GLHYDRLASE20"/>
</dbReference>
<protein>
    <recommendedName>
        <fullName evidence="3">beta-N-acetylhexosaminidase</fullName>
        <ecNumber evidence="3">3.2.1.52</ecNumber>
    </recommendedName>
</protein>
<dbReference type="SUPFAM" id="SSF55545">
    <property type="entry name" value="beta-N-acetylhexosaminidase-like domain"/>
    <property type="match status" value="1"/>
</dbReference>
<feature type="signal peptide" evidence="6">
    <location>
        <begin position="1"/>
        <end position="20"/>
    </location>
</feature>
<evidence type="ECO:0000259" key="9">
    <source>
        <dbReference type="Pfam" id="PF03372"/>
    </source>
</evidence>
<dbReference type="Gene3D" id="3.20.20.80">
    <property type="entry name" value="Glycosidases"/>
    <property type="match status" value="1"/>
</dbReference>
<evidence type="ECO:0000259" key="7">
    <source>
        <dbReference type="Pfam" id="PF00728"/>
    </source>
</evidence>
<dbReference type="CDD" id="cd06563">
    <property type="entry name" value="GH20_chitobiase-like"/>
    <property type="match status" value="1"/>
</dbReference>
<comment type="catalytic activity">
    <reaction evidence="1">
        <text>Hydrolysis of terminal non-reducing N-acetyl-D-hexosamine residues in N-acetyl-beta-D-hexosaminides.</text>
        <dbReference type="EC" id="3.2.1.52"/>
    </reaction>
</comment>
<dbReference type="InterPro" id="IPR015882">
    <property type="entry name" value="HEX_bac_N"/>
</dbReference>
<evidence type="ECO:0000256" key="1">
    <source>
        <dbReference type="ARBA" id="ARBA00001231"/>
    </source>
</evidence>
<keyword evidence="11" id="KW-1185">Reference proteome</keyword>
<dbReference type="Pfam" id="PF00728">
    <property type="entry name" value="Glyco_hydro_20"/>
    <property type="match status" value="1"/>
</dbReference>
<feature type="domain" description="Beta-hexosaminidase bacterial type N-terminal" evidence="8">
    <location>
        <begin position="22"/>
        <end position="139"/>
    </location>
</feature>
<feature type="domain" description="Endonuclease/exonuclease/phosphatase" evidence="9">
    <location>
        <begin position="526"/>
        <end position="829"/>
    </location>
</feature>